<dbReference type="SUPFAM" id="SSF53850">
    <property type="entry name" value="Periplasmic binding protein-like II"/>
    <property type="match status" value="1"/>
</dbReference>
<sequence>FSGDPSVYTPLEELPAEIQLLYDYNPTLARQMLDDARVPVGFKMNCVIQSAPPVKVAQGALLVDMWDKIGIEVELEVTETVAFLAYTVERDYRDSLIYGGEVGNPKFCSIGIILL</sequence>
<comment type="caution">
    <text evidence="1">The sequence shown here is derived from an EMBL/GenBank/DDBJ whole genome shotgun (WGS) entry which is preliminary data.</text>
</comment>
<feature type="non-terminal residue" evidence="1">
    <location>
        <position position="1"/>
    </location>
</feature>
<dbReference type="Gene3D" id="3.10.105.10">
    <property type="entry name" value="Dipeptide-binding Protein, Domain 3"/>
    <property type="match status" value="1"/>
</dbReference>
<reference evidence="1" key="1">
    <citation type="journal article" date="2014" name="Front. Microbiol.">
        <title>High frequency of phylogenetically diverse reductive dehalogenase-homologous genes in deep subseafloor sedimentary metagenomes.</title>
        <authorList>
            <person name="Kawai M."/>
            <person name="Futagami T."/>
            <person name="Toyoda A."/>
            <person name="Takaki Y."/>
            <person name="Nishi S."/>
            <person name="Hori S."/>
            <person name="Arai W."/>
            <person name="Tsubouchi T."/>
            <person name="Morono Y."/>
            <person name="Uchiyama I."/>
            <person name="Ito T."/>
            <person name="Fujiyama A."/>
            <person name="Inagaki F."/>
            <person name="Takami H."/>
        </authorList>
    </citation>
    <scope>NUCLEOTIDE SEQUENCE</scope>
    <source>
        <strain evidence="1">Expedition CK06-06</strain>
    </source>
</reference>
<protein>
    <submittedName>
        <fullName evidence="1">Uncharacterized protein</fullName>
    </submittedName>
</protein>
<dbReference type="EMBL" id="BARW01016071">
    <property type="protein sequence ID" value="GAJ01624.1"/>
    <property type="molecule type" value="Genomic_DNA"/>
</dbReference>
<organism evidence="1">
    <name type="scientific">marine sediment metagenome</name>
    <dbReference type="NCBI Taxonomy" id="412755"/>
    <lineage>
        <taxon>unclassified sequences</taxon>
        <taxon>metagenomes</taxon>
        <taxon>ecological metagenomes</taxon>
    </lineage>
</organism>
<accession>X1T8M9</accession>
<evidence type="ECO:0000313" key="1">
    <source>
        <dbReference type="EMBL" id="GAJ01624.1"/>
    </source>
</evidence>
<proteinExistence type="predicted"/>
<name>X1T8M9_9ZZZZ</name>
<dbReference type="AlphaFoldDB" id="X1T8M9"/>
<gene>
    <name evidence="1" type="ORF">S12H4_28068</name>
</gene>